<evidence type="ECO:0000313" key="13">
    <source>
        <dbReference type="EMBL" id="KAJ1927285.1"/>
    </source>
</evidence>
<feature type="transmembrane region" description="Helical" evidence="10">
    <location>
        <begin position="488"/>
        <end position="506"/>
    </location>
</feature>
<evidence type="ECO:0000256" key="8">
    <source>
        <dbReference type="ARBA" id="ARBA00023136"/>
    </source>
</evidence>
<evidence type="ECO:0000256" key="3">
    <source>
        <dbReference type="ARBA" id="ARBA00022448"/>
    </source>
</evidence>
<dbReference type="InterPro" id="IPR019529">
    <property type="entry name" value="Syntaxin-18_N"/>
</dbReference>
<dbReference type="Pfam" id="PF10496">
    <property type="entry name" value="Syntaxin-18_N"/>
    <property type="match status" value="1"/>
</dbReference>
<dbReference type="OrthoDB" id="342981at2759"/>
<evidence type="ECO:0000256" key="10">
    <source>
        <dbReference type="SAM" id="Phobius"/>
    </source>
</evidence>
<keyword evidence="3" id="KW-0813">Transport</keyword>
<evidence type="ECO:0000256" key="1">
    <source>
        <dbReference type="ARBA" id="ARBA00004211"/>
    </source>
</evidence>
<evidence type="ECO:0008006" key="15">
    <source>
        <dbReference type="Google" id="ProtNLM"/>
    </source>
</evidence>
<dbReference type="PANTHER" id="PTHR15959:SF0">
    <property type="entry name" value="SYNTAXIN-18"/>
    <property type="match status" value="1"/>
</dbReference>
<proteinExistence type="inferred from homology"/>
<dbReference type="EMBL" id="JANBPT010000125">
    <property type="protein sequence ID" value="KAJ1927285.1"/>
    <property type="molecule type" value="Genomic_DNA"/>
</dbReference>
<dbReference type="GO" id="GO:0006890">
    <property type="term" value="P:retrograde vesicle-mediated transport, Golgi to endoplasmic reticulum"/>
    <property type="evidence" value="ECO:0007669"/>
    <property type="project" value="TreeGrafter"/>
</dbReference>
<feature type="domain" description="T-SNARE coiled-coil homology" evidence="11">
    <location>
        <begin position="459"/>
        <end position="503"/>
    </location>
</feature>
<gene>
    <name evidence="13" type="ORF">IWQ60_003057</name>
</gene>
<dbReference type="InterPro" id="IPR000727">
    <property type="entry name" value="T_SNARE_dom"/>
</dbReference>
<evidence type="ECO:0000256" key="4">
    <source>
        <dbReference type="ARBA" id="ARBA00022692"/>
    </source>
</evidence>
<dbReference type="Proteomes" id="UP001150569">
    <property type="component" value="Unassembled WGS sequence"/>
</dbReference>
<keyword evidence="14" id="KW-1185">Reference proteome</keyword>
<comment type="caution">
    <text evidence="13">The sequence shown here is derived from an EMBL/GenBank/DDBJ whole genome shotgun (WGS) entry which is preliminary data.</text>
</comment>
<keyword evidence="5" id="KW-0653">Protein transport</keyword>
<feature type="compositionally biased region" description="Basic and acidic residues" evidence="9">
    <location>
        <begin position="299"/>
        <end position="315"/>
    </location>
</feature>
<organism evidence="13 14">
    <name type="scientific">Tieghemiomyces parasiticus</name>
    <dbReference type="NCBI Taxonomy" id="78921"/>
    <lineage>
        <taxon>Eukaryota</taxon>
        <taxon>Fungi</taxon>
        <taxon>Fungi incertae sedis</taxon>
        <taxon>Zoopagomycota</taxon>
        <taxon>Kickxellomycotina</taxon>
        <taxon>Dimargaritomycetes</taxon>
        <taxon>Dimargaritales</taxon>
        <taxon>Dimargaritaceae</taxon>
        <taxon>Tieghemiomyces</taxon>
    </lineage>
</organism>
<comment type="subcellular location">
    <subcellularLocation>
        <location evidence="1">Membrane</location>
        <topology evidence="1">Single-pass type IV membrane protein</topology>
    </subcellularLocation>
</comment>
<keyword evidence="6 10" id="KW-1133">Transmembrane helix</keyword>
<evidence type="ECO:0000256" key="9">
    <source>
        <dbReference type="SAM" id="MobiDB-lite"/>
    </source>
</evidence>
<feature type="domain" description="SNARE-complex protein Syntaxin-18 N-terminal" evidence="12">
    <location>
        <begin position="3"/>
        <end position="97"/>
    </location>
</feature>
<dbReference type="AlphaFoldDB" id="A0A9W8AAZ9"/>
<accession>A0A9W8AAZ9</accession>
<evidence type="ECO:0000256" key="7">
    <source>
        <dbReference type="ARBA" id="ARBA00023054"/>
    </source>
</evidence>
<keyword evidence="8 10" id="KW-0472">Membrane</keyword>
<reference evidence="13" key="1">
    <citation type="submission" date="2022-07" db="EMBL/GenBank/DDBJ databases">
        <title>Phylogenomic reconstructions and comparative analyses of Kickxellomycotina fungi.</title>
        <authorList>
            <person name="Reynolds N.K."/>
            <person name="Stajich J.E."/>
            <person name="Barry K."/>
            <person name="Grigoriev I.V."/>
            <person name="Crous P."/>
            <person name="Smith M.E."/>
        </authorList>
    </citation>
    <scope>NUCLEOTIDE SEQUENCE</scope>
    <source>
        <strain evidence="13">RSA 861</strain>
    </source>
</reference>
<feature type="region of interest" description="Disordered" evidence="9">
    <location>
        <begin position="290"/>
        <end position="319"/>
    </location>
</feature>
<name>A0A9W8AAZ9_9FUNG</name>
<dbReference type="Pfam" id="PF05739">
    <property type="entry name" value="SNARE"/>
    <property type="match status" value="1"/>
</dbReference>
<dbReference type="Gene3D" id="1.20.5.110">
    <property type="match status" value="1"/>
</dbReference>
<evidence type="ECO:0000259" key="12">
    <source>
        <dbReference type="Pfam" id="PF10496"/>
    </source>
</evidence>
<protein>
    <recommendedName>
        <fullName evidence="15">t-SNARE coiled-coil homology domain-containing protein</fullName>
    </recommendedName>
</protein>
<keyword evidence="7" id="KW-0175">Coiled coil</keyword>
<evidence type="ECO:0000313" key="14">
    <source>
        <dbReference type="Proteomes" id="UP001150569"/>
    </source>
</evidence>
<dbReference type="GO" id="GO:0015031">
    <property type="term" value="P:protein transport"/>
    <property type="evidence" value="ECO:0007669"/>
    <property type="project" value="UniProtKB-KW"/>
</dbReference>
<evidence type="ECO:0000256" key="6">
    <source>
        <dbReference type="ARBA" id="ARBA00022989"/>
    </source>
</evidence>
<dbReference type="PANTHER" id="PTHR15959">
    <property type="entry name" value="SYNTAXIN-18"/>
    <property type="match status" value="1"/>
</dbReference>
<keyword evidence="4 10" id="KW-0812">Transmembrane</keyword>
<sequence length="507" mass="55802">MADITNEFVTLLATAAERQASNSSALSTGGPETVSEKPLIRRRQAHDAWAQEVRRAVAGILAGRDPFMAEAYRLLRHIESLRQFLHATRGAYLDIGAKRGRANLSTHRARTAGADDGSQLMDSLHRLASSTPAAHAPVAASSGPAGSSAVLVGGTSAAATAETPGISAQDMAILLQQARSSHMTDQERDEIDQQAKFIIRQCLDRIKRLEAFSRAAAEEPAPSATATGLFGLFSLSSRSSYGVLKRETLAAHHGAVLWLLNKRLMDVSMFQRDQQEMRLNRALAKQGGLQPRRSYWAKRQAEKQQQKLDSPRLGRQDTIGTTRFGATAPFGLGFGKPTELGDEKAAADTDAFFDHELRDDKAVASPVPFNQRRHNPIDDYWGNAGLPEDDGHKDGATEAVSSSHQMELQEENRALLREFEDTLTQVRSAEQALLEISALQSTLSTHLAMQTEQTERLHSEAMATSERVQEGNEQLLEARQRNADTRKWILIFLIMASLVLLFLDWFD</sequence>
<evidence type="ECO:0000256" key="5">
    <source>
        <dbReference type="ARBA" id="ARBA00022927"/>
    </source>
</evidence>
<evidence type="ECO:0000256" key="2">
    <source>
        <dbReference type="ARBA" id="ARBA00009063"/>
    </source>
</evidence>
<dbReference type="GO" id="GO:0005783">
    <property type="term" value="C:endoplasmic reticulum"/>
    <property type="evidence" value="ECO:0007669"/>
    <property type="project" value="TreeGrafter"/>
</dbReference>
<comment type="similarity">
    <text evidence="2">Belongs to the syntaxin family.</text>
</comment>
<evidence type="ECO:0000259" key="11">
    <source>
        <dbReference type="Pfam" id="PF05739"/>
    </source>
</evidence>
<dbReference type="GO" id="GO:0031201">
    <property type="term" value="C:SNARE complex"/>
    <property type="evidence" value="ECO:0007669"/>
    <property type="project" value="TreeGrafter"/>
</dbReference>